<sequence>MALYAACDLHSNNTVLAVVDDVGALRYRQRLPNDLSLLDAALTPFREELAGVAVESTYNAYWLIDGLQAQGYPMQMVNTLAVPQYAGLKHGDDDSDARHLAELMRLNLLPTAYIYPREQRPLRDLLRRRMLLVQQSVRLLQSVQGYWARATGQRLSANGFRHLTRQQLTDTFQDPTELFAVVSLIQMWRALQAKVAEIETWLAEDTRRRRELIALRTVPGIGAVLGLTIWLESGEITRFDAVGQYTSYCRLVPALRFSNGKKKGTGNRKCGNRYLAWAWMEAANFAIRFDSDIKRWYQRNTAKKPRLVALKAVAHKLARAGYHLLRDGGTFDVHRAFA</sequence>
<dbReference type="EMBL" id="SMAP01000021">
    <property type="protein sequence ID" value="TCT19604.1"/>
    <property type="molecule type" value="Genomic_DNA"/>
</dbReference>
<dbReference type="InterPro" id="IPR047650">
    <property type="entry name" value="Transpos_IS110"/>
</dbReference>
<keyword evidence="4" id="KW-1185">Reference proteome</keyword>
<evidence type="ECO:0000313" key="3">
    <source>
        <dbReference type="EMBL" id="TCT19604.1"/>
    </source>
</evidence>
<feature type="domain" description="Transposase IS116/IS110/IS902 C-terminal" evidence="2">
    <location>
        <begin position="215"/>
        <end position="298"/>
    </location>
</feature>
<dbReference type="RefSeq" id="WP_114961140.1">
    <property type="nucleotide sequence ID" value="NZ_QLKV01000026.1"/>
</dbReference>
<organism evidence="3 4">
    <name type="scientific">Thermomonas haemolytica</name>
    <dbReference type="NCBI Taxonomy" id="141949"/>
    <lineage>
        <taxon>Bacteria</taxon>
        <taxon>Pseudomonadati</taxon>
        <taxon>Pseudomonadota</taxon>
        <taxon>Gammaproteobacteria</taxon>
        <taxon>Lysobacterales</taxon>
        <taxon>Lysobacteraceae</taxon>
        <taxon>Thermomonas</taxon>
    </lineage>
</organism>
<proteinExistence type="predicted"/>
<accession>A0A4R3MTH0</accession>
<reference evidence="3 4" key="1">
    <citation type="submission" date="2019-03" db="EMBL/GenBank/DDBJ databases">
        <title>Genomic Encyclopedia of Type Strains, Phase IV (KMG-IV): sequencing the most valuable type-strain genomes for metagenomic binning, comparative biology and taxonomic classification.</title>
        <authorList>
            <person name="Goeker M."/>
        </authorList>
    </citation>
    <scope>NUCLEOTIDE SEQUENCE [LARGE SCALE GENOMIC DNA]</scope>
    <source>
        <strain evidence="3 4">DSM 13605</strain>
    </source>
</reference>
<evidence type="ECO:0000259" key="1">
    <source>
        <dbReference type="Pfam" id="PF01548"/>
    </source>
</evidence>
<dbReference type="PANTHER" id="PTHR33055">
    <property type="entry name" value="TRANSPOSASE FOR INSERTION SEQUENCE ELEMENT IS1111A"/>
    <property type="match status" value="1"/>
</dbReference>
<gene>
    <name evidence="3" type="ORF">EDC34_1211</name>
</gene>
<dbReference type="InterPro" id="IPR003346">
    <property type="entry name" value="Transposase_20"/>
</dbReference>
<dbReference type="GO" id="GO:0004803">
    <property type="term" value="F:transposase activity"/>
    <property type="evidence" value="ECO:0007669"/>
    <property type="project" value="InterPro"/>
</dbReference>
<feature type="domain" description="Transposase IS110-like N-terminal" evidence="1">
    <location>
        <begin position="7"/>
        <end position="144"/>
    </location>
</feature>
<evidence type="ECO:0000259" key="2">
    <source>
        <dbReference type="Pfam" id="PF02371"/>
    </source>
</evidence>
<evidence type="ECO:0000313" key="4">
    <source>
        <dbReference type="Proteomes" id="UP000295414"/>
    </source>
</evidence>
<dbReference type="InterPro" id="IPR002525">
    <property type="entry name" value="Transp_IS110-like_N"/>
</dbReference>
<dbReference type="AlphaFoldDB" id="A0A4R3MTH0"/>
<dbReference type="GO" id="GO:0003677">
    <property type="term" value="F:DNA binding"/>
    <property type="evidence" value="ECO:0007669"/>
    <property type="project" value="InterPro"/>
</dbReference>
<protein>
    <submittedName>
        <fullName evidence="3">Transposase</fullName>
    </submittedName>
</protein>
<dbReference type="Pfam" id="PF01548">
    <property type="entry name" value="DEDD_Tnp_IS110"/>
    <property type="match status" value="1"/>
</dbReference>
<comment type="caution">
    <text evidence="3">The sequence shown here is derived from an EMBL/GenBank/DDBJ whole genome shotgun (WGS) entry which is preliminary data.</text>
</comment>
<dbReference type="Proteomes" id="UP000295414">
    <property type="component" value="Unassembled WGS sequence"/>
</dbReference>
<dbReference type="Pfam" id="PF02371">
    <property type="entry name" value="Transposase_20"/>
    <property type="match status" value="1"/>
</dbReference>
<name>A0A4R3MTH0_9GAMM</name>
<dbReference type="GO" id="GO:0006313">
    <property type="term" value="P:DNA transposition"/>
    <property type="evidence" value="ECO:0007669"/>
    <property type="project" value="InterPro"/>
</dbReference>
<dbReference type="PANTHER" id="PTHR33055:SF15">
    <property type="entry name" value="TRANSPOSASE-RELATED"/>
    <property type="match status" value="1"/>
</dbReference>
<dbReference type="NCBIfam" id="NF033542">
    <property type="entry name" value="transpos_IS110"/>
    <property type="match status" value="1"/>
</dbReference>